<dbReference type="InterPro" id="IPR019734">
    <property type="entry name" value="TPR_rpt"/>
</dbReference>
<dbReference type="InterPro" id="IPR051012">
    <property type="entry name" value="CellSynth/LPSAsmb/PSIAsmb"/>
</dbReference>
<evidence type="ECO:0000313" key="6">
    <source>
        <dbReference type="Proteomes" id="UP000293874"/>
    </source>
</evidence>
<protein>
    <submittedName>
        <fullName evidence="5">Tetratricopeptide repeat protein</fullName>
    </submittedName>
</protein>
<feature type="repeat" description="TPR" evidence="3">
    <location>
        <begin position="126"/>
        <end position="159"/>
    </location>
</feature>
<keyword evidence="1" id="KW-0677">Repeat</keyword>
<dbReference type="PANTHER" id="PTHR45586:SF1">
    <property type="entry name" value="LIPOPOLYSACCHARIDE ASSEMBLY PROTEIN B"/>
    <property type="match status" value="1"/>
</dbReference>
<keyword evidence="6" id="KW-1185">Reference proteome</keyword>
<name>A0A4Q7MWA5_9BACT</name>
<dbReference type="OrthoDB" id="793001at2"/>
<keyword evidence="2 3" id="KW-0802">TPR repeat</keyword>
<dbReference type="Proteomes" id="UP000293874">
    <property type="component" value="Unassembled WGS sequence"/>
</dbReference>
<evidence type="ECO:0000256" key="4">
    <source>
        <dbReference type="SAM" id="SignalP"/>
    </source>
</evidence>
<dbReference type="EMBL" id="SGXA01000002">
    <property type="protein sequence ID" value="RZS71423.1"/>
    <property type="molecule type" value="Genomic_DNA"/>
</dbReference>
<evidence type="ECO:0000256" key="2">
    <source>
        <dbReference type="ARBA" id="ARBA00022803"/>
    </source>
</evidence>
<reference evidence="5 6" key="1">
    <citation type="submission" date="2019-02" db="EMBL/GenBank/DDBJ databases">
        <title>Genomic Encyclopedia of Type Strains, Phase IV (KMG-IV): sequencing the most valuable type-strain genomes for metagenomic binning, comparative biology and taxonomic classification.</title>
        <authorList>
            <person name="Goeker M."/>
        </authorList>
    </citation>
    <scope>NUCLEOTIDE SEQUENCE [LARGE SCALE GENOMIC DNA]</scope>
    <source>
        <strain evidence="5 6">DSM 18116</strain>
    </source>
</reference>
<dbReference type="PANTHER" id="PTHR45586">
    <property type="entry name" value="TPR REPEAT-CONTAINING PROTEIN PA4667"/>
    <property type="match status" value="1"/>
</dbReference>
<evidence type="ECO:0000313" key="5">
    <source>
        <dbReference type="EMBL" id="RZS71423.1"/>
    </source>
</evidence>
<dbReference type="Gene3D" id="1.25.40.10">
    <property type="entry name" value="Tetratricopeptide repeat domain"/>
    <property type="match status" value="1"/>
</dbReference>
<evidence type="ECO:0000256" key="3">
    <source>
        <dbReference type="PROSITE-ProRule" id="PRU00339"/>
    </source>
</evidence>
<dbReference type="Pfam" id="PF14559">
    <property type="entry name" value="TPR_19"/>
    <property type="match status" value="1"/>
</dbReference>
<dbReference type="PROSITE" id="PS50005">
    <property type="entry name" value="TPR"/>
    <property type="match status" value="1"/>
</dbReference>
<evidence type="ECO:0000256" key="1">
    <source>
        <dbReference type="ARBA" id="ARBA00022737"/>
    </source>
</evidence>
<sequence length="341" mass="39148">MKKLLFAASILLSAGIASAQDTDSKAALETAKGFVRQGDYPNAILILNRALQKDASNFELQKDLAFAYYLQRDYAHAMGVAKPLAEREDADVQSFQILGLVYKALEERKDCEKMYRTALKKYPNEGVLYSEYGEMLWSKKDFKESIKQWEKGIESDPNHSGNYYNAAKYYYFTQDKVWSTIYGEIFVNLESYSKRTPEIKTILLDSYKKLFTDGNLTKGQDMKNNFVRLFLETIQSQSGYIASNGITPESLSAIRTKFIVDWFAKNATGHPFRLFDYQQQLLKGGMFEAYNQWIFGAAANLGAYENWTKLHAEEANQFNNFQRNRVFKLPATGQYYQTASK</sequence>
<dbReference type="InterPro" id="IPR011990">
    <property type="entry name" value="TPR-like_helical_dom_sf"/>
</dbReference>
<gene>
    <name evidence="5" type="ORF">EV199_3326</name>
</gene>
<feature type="signal peptide" evidence="4">
    <location>
        <begin position="1"/>
        <end position="19"/>
    </location>
</feature>
<feature type="chain" id="PRO_5020918473" evidence="4">
    <location>
        <begin position="20"/>
        <end position="341"/>
    </location>
</feature>
<proteinExistence type="predicted"/>
<dbReference type="RefSeq" id="WP_130541929.1">
    <property type="nucleotide sequence ID" value="NZ_CP042431.1"/>
</dbReference>
<keyword evidence="4" id="KW-0732">Signal</keyword>
<comment type="caution">
    <text evidence="5">The sequence shown here is derived from an EMBL/GenBank/DDBJ whole genome shotgun (WGS) entry which is preliminary data.</text>
</comment>
<dbReference type="AlphaFoldDB" id="A0A4Q7MWA5"/>
<accession>A0A4Q7MWA5</accession>
<organism evidence="5 6">
    <name type="scientific">Pseudobacter ginsenosidimutans</name>
    <dbReference type="NCBI Taxonomy" id="661488"/>
    <lineage>
        <taxon>Bacteria</taxon>
        <taxon>Pseudomonadati</taxon>
        <taxon>Bacteroidota</taxon>
        <taxon>Chitinophagia</taxon>
        <taxon>Chitinophagales</taxon>
        <taxon>Chitinophagaceae</taxon>
        <taxon>Pseudobacter</taxon>
    </lineage>
</organism>
<dbReference type="SUPFAM" id="SSF48452">
    <property type="entry name" value="TPR-like"/>
    <property type="match status" value="1"/>
</dbReference>
<dbReference type="SMART" id="SM00028">
    <property type="entry name" value="TPR"/>
    <property type="match status" value="3"/>
</dbReference>